<feature type="compositionally biased region" description="Basic residues" evidence="1">
    <location>
        <begin position="1450"/>
        <end position="1475"/>
    </location>
</feature>
<organism evidence="3 4">
    <name type="scientific">Bradyrhizobium betae</name>
    <dbReference type="NCBI Taxonomy" id="244734"/>
    <lineage>
        <taxon>Bacteria</taxon>
        <taxon>Pseudomonadati</taxon>
        <taxon>Pseudomonadota</taxon>
        <taxon>Alphaproteobacteria</taxon>
        <taxon>Hyphomicrobiales</taxon>
        <taxon>Nitrobacteraceae</taxon>
        <taxon>Bradyrhizobium</taxon>
    </lineage>
</organism>
<evidence type="ECO:0000313" key="4">
    <source>
        <dbReference type="Proteomes" id="UP001058872"/>
    </source>
</evidence>
<protein>
    <submittedName>
        <fullName evidence="3">Uncharacterized protein</fullName>
    </submittedName>
</protein>
<evidence type="ECO:0000256" key="2">
    <source>
        <dbReference type="SAM" id="Phobius"/>
    </source>
</evidence>
<evidence type="ECO:0000313" key="3">
    <source>
        <dbReference type="EMBL" id="UUO65419.1"/>
    </source>
</evidence>
<feature type="region of interest" description="Disordered" evidence="1">
    <location>
        <begin position="1441"/>
        <end position="1475"/>
    </location>
</feature>
<evidence type="ECO:0000256" key="1">
    <source>
        <dbReference type="SAM" id="MobiDB-lite"/>
    </source>
</evidence>
<sequence>MLPFVSGYVDLKRSFVPVADDAEPELAIGHLWGRKYGGWLDWPDVLNHPRVVVLAEAQSGKTEEFKNTTAELRDRGTPAFYATIEQLAEGRLNLSPPQRALFESWKAGAEPGWFFLDSVDEARLNRKKFDDALHYLAAEIGAALARASILVSCRVSDWKGKSDRQTILDILPVPPPPPAPAPPPAVDPDAALLDPIFEREEPEKPKRTEKGEKKKPDDLLVIRLVPLTDEQRKAFALAKGVRDVDAFMAAIDRQGLDVLAERPGDMLDLIQYWADHNKFGTLTTMTEAAIEAKLREPDRYRPDNTDLAPAKARAGVERVAAALTLAKTFTLIAPGQEPDLGLASGALDAVELLNDWNVAESNALLRRGIFAPSTYGRVRFHHRSTQEYLTACWLKRLLDGGCPLSEVFGLIFTERYGVETVAPSLRAPAAWLAHHYPDIRDEIIRREPLLLITYGDPAALSIESKTAVLLNLARKHAAGEIADDSIDRRALGMFASPDLSDAIHEAWKINSRADFRNDLIRTVREGRIAGCTDLAEKIACDGQQADQSRITAVDALVACEADDALRRVTADLMGAPAKASPRLAAGFARALFPSYLNVVQLLTLIDKAKPPSSSSAEGFAYAIDELWQACPATDKPALIAGLAKLCAQPPFVHEYRRVAARQGELSRHLGNIAFEAVSTLGDRSPSPDLIALLAVVERAERPIGHEGDGPELNLRVRQNRALNRALFWHDAEEARNAGHTVQDHWQVHFGGTPLWALESPDLEWLRDDLKNKPLQDDRRVALSALVQLIGSQLKTEAPALRKLIGKDPKLREDLRAFLRPRPVSPAIRRMNERSAKNKTEKEARKERDKATWRDFRDKLQANIPALSDPSTVVAGTGFWGLHNLSQWLLKKTREQAPSAIRQWRLLEPAFSKEIAEGYRDGMKALWRVQPPEKPVHAPGGGTTVKWITIYAYAAIGLEAADNPRFPEPLSESDARRAIQHVCASEQGYPDWLDGMIKAHPKIAVPLIRAVFKDEWDAAESRVSYFLYHFAQNAAAIHPDLQSAIFDVISTSEPTQINTFDRGLDIVRNLSLSDAQRAALRARAAARFGALKKSNTVWAARYIALLFLLGEPSAVTLLTAWLRGEKPSARQTLTITVLGLLFGGHHPLIVGVLAALSIPILSQLTLFAYQEIRPDEDNVHEGMYSPDDRDDAENARSAILKALMDSEGPAAFEAMIRLSRHAAMTARRIRFRELARRMAERDADVVAWLPQDVVAFEREKILPIKTGRDLYRVVQAIIREIDWEFVNADASARAVLETAKDENAVQQWLAAEMKQRAKGRYHASRESEVAEGNMPDILVAAIGSLVETAVEAKHGGKGWSTKALEDALRAQLAEDYLRPAVRRHGVLVVTNHKQRGWQHPKSRKAMTFPEMIAYLNGVAATLRKNKTGEITVSVIGIDAVKKPRTRAAEKPRKRTAKRKPRRSGKRASANKRGSRR</sequence>
<gene>
    <name evidence="3" type="ORF">DCM83_09495</name>
</gene>
<proteinExistence type="predicted"/>
<keyword evidence="2" id="KW-0812">Transmembrane</keyword>
<reference evidence="3" key="1">
    <citation type="submission" date="2018-04" db="EMBL/GenBank/DDBJ databases">
        <title>Genomes of Endosymbiotic and Endophytic Bradyrhizobium Publication status.</title>
        <authorList>
            <person name="Guha S."/>
            <person name="Jorrin B."/>
            <person name="Sarkar M."/>
            <person name="Poole P.S."/>
            <person name="DasGupta M."/>
        </authorList>
    </citation>
    <scope>NUCLEOTIDE SEQUENCE</scope>
    <source>
        <strain evidence="3">WBOS16</strain>
    </source>
</reference>
<keyword evidence="2" id="KW-1133">Transmembrane helix</keyword>
<accession>A0AAE9N8V3</accession>
<dbReference type="EMBL" id="CP028989">
    <property type="protein sequence ID" value="UUO65419.1"/>
    <property type="molecule type" value="Genomic_DNA"/>
</dbReference>
<feature type="transmembrane region" description="Helical" evidence="2">
    <location>
        <begin position="1132"/>
        <end position="1155"/>
    </location>
</feature>
<name>A0AAE9N8V3_9BRAD</name>
<feature type="transmembrane region" description="Helical" evidence="2">
    <location>
        <begin position="1101"/>
        <end position="1120"/>
    </location>
</feature>
<feature type="region of interest" description="Disordered" evidence="1">
    <location>
        <begin position="829"/>
        <end position="849"/>
    </location>
</feature>
<dbReference type="Proteomes" id="UP001058872">
    <property type="component" value="Chromosome"/>
</dbReference>
<keyword evidence="2" id="KW-0472">Membrane</keyword>